<dbReference type="EMBL" id="JAGFNK010000003">
    <property type="protein sequence ID" value="KAI9513110.1"/>
    <property type="molecule type" value="Genomic_DNA"/>
</dbReference>
<evidence type="ECO:0000313" key="2">
    <source>
        <dbReference type="Proteomes" id="UP001207468"/>
    </source>
</evidence>
<name>A0ACC0UN17_9AGAM</name>
<gene>
    <name evidence="1" type="ORF">F5148DRAFT_1158824</name>
</gene>
<proteinExistence type="predicted"/>
<evidence type="ECO:0000313" key="1">
    <source>
        <dbReference type="EMBL" id="KAI9513110.1"/>
    </source>
</evidence>
<protein>
    <submittedName>
        <fullName evidence="1">Uncharacterized protein</fullName>
    </submittedName>
</protein>
<keyword evidence="2" id="KW-1185">Reference proteome</keyword>
<comment type="caution">
    <text evidence="1">The sequence shown here is derived from an EMBL/GenBank/DDBJ whole genome shotgun (WGS) entry which is preliminary data.</text>
</comment>
<sequence length="93" mass="10164">ALKRAWCTAVLCVTLAHWGTLGVALTVSLRRPQYYEIYKHGTVIGISLPFMTIDLLGGVFSILSLVFKRQVDALAAVAYVLVYVTFLADGVFA</sequence>
<accession>A0ACC0UN17</accession>
<reference evidence="1" key="1">
    <citation type="submission" date="2021-03" db="EMBL/GenBank/DDBJ databases">
        <title>Evolutionary priming and transition to the ectomycorrhizal habit in an iconic lineage of mushroom-forming fungi: is preadaptation a requirement?</title>
        <authorList>
            <consortium name="DOE Joint Genome Institute"/>
            <person name="Looney B.P."/>
            <person name="Miyauchi S."/>
            <person name="Morin E."/>
            <person name="Drula E."/>
            <person name="Courty P.E."/>
            <person name="Chicoki N."/>
            <person name="Fauchery L."/>
            <person name="Kohler A."/>
            <person name="Kuo A."/>
            <person name="LaButti K."/>
            <person name="Pangilinan J."/>
            <person name="Lipzen A."/>
            <person name="Riley R."/>
            <person name="Andreopoulos W."/>
            <person name="He G."/>
            <person name="Johnson J."/>
            <person name="Barry K.W."/>
            <person name="Grigoriev I.V."/>
            <person name="Nagy L."/>
            <person name="Hibbett D."/>
            <person name="Henrissat B."/>
            <person name="Matheny P.B."/>
            <person name="Labbe J."/>
            <person name="Martin A.F."/>
        </authorList>
    </citation>
    <scope>NUCLEOTIDE SEQUENCE</scope>
    <source>
        <strain evidence="1">BPL698</strain>
    </source>
</reference>
<feature type="non-terminal residue" evidence="1">
    <location>
        <position position="1"/>
    </location>
</feature>
<organism evidence="1 2">
    <name type="scientific">Russula earlei</name>
    <dbReference type="NCBI Taxonomy" id="71964"/>
    <lineage>
        <taxon>Eukaryota</taxon>
        <taxon>Fungi</taxon>
        <taxon>Dikarya</taxon>
        <taxon>Basidiomycota</taxon>
        <taxon>Agaricomycotina</taxon>
        <taxon>Agaricomycetes</taxon>
        <taxon>Russulales</taxon>
        <taxon>Russulaceae</taxon>
        <taxon>Russula</taxon>
    </lineage>
</organism>
<dbReference type="Proteomes" id="UP001207468">
    <property type="component" value="Unassembled WGS sequence"/>
</dbReference>